<dbReference type="PANTHER" id="PTHR40278">
    <property type="entry name" value="DNA UTILIZATION PROTEIN HOFN"/>
    <property type="match status" value="1"/>
</dbReference>
<accession>A0A1G2R3D8</accession>
<dbReference type="InterPro" id="IPR052534">
    <property type="entry name" value="Extracell_DNA_Util/SecSys_Comp"/>
</dbReference>
<reference evidence="2 3" key="1">
    <citation type="journal article" date="2016" name="Nat. Commun.">
        <title>Thousands of microbial genomes shed light on interconnected biogeochemical processes in an aquifer system.</title>
        <authorList>
            <person name="Anantharaman K."/>
            <person name="Brown C.T."/>
            <person name="Hug L.A."/>
            <person name="Sharon I."/>
            <person name="Castelle C.J."/>
            <person name="Probst A.J."/>
            <person name="Thomas B.C."/>
            <person name="Singh A."/>
            <person name="Wilkins M.J."/>
            <person name="Karaoz U."/>
            <person name="Brodie E.L."/>
            <person name="Williams K.H."/>
            <person name="Hubbard S.S."/>
            <person name="Banfield J.F."/>
        </authorList>
    </citation>
    <scope>NUCLEOTIDE SEQUENCE [LARGE SCALE GENOMIC DNA]</scope>
</reference>
<dbReference type="Proteomes" id="UP000176901">
    <property type="component" value="Unassembled WGS sequence"/>
</dbReference>
<keyword evidence="1" id="KW-0472">Membrane</keyword>
<dbReference type="AlphaFoldDB" id="A0A1G2R3D8"/>
<dbReference type="STRING" id="1802451.A3C82_01600"/>
<gene>
    <name evidence="2" type="ORF">A3C82_01600</name>
</gene>
<proteinExistence type="predicted"/>
<comment type="caution">
    <text evidence="2">The sequence shown here is derived from an EMBL/GenBank/DDBJ whole genome shotgun (WGS) entry which is preliminary data.</text>
</comment>
<evidence type="ECO:0000313" key="2">
    <source>
        <dbReference type="EMBL" id="OHA66909.1"/>
    </source>
</evidence>
<organism evidence="2 3">
    <name type="scientific">Candidatus Wildermuthbacteria bacterium RIFCSPHIGHO2_02_FULL_47_12</name>
    <dbReference type="NCBI Taxonomy" id="1802451"/>
    <lineage>
        <taxon>Bacteria</taxon>
        <taxon>Candidatus Wildermuthiibacteriota</taxon>
    </lineage>
</organism>
<protein>
    <submittedName>
        <fullName evidence="2">Uncharacterized protein</fullName>
    </submittedName>
</protein>
<dbReference type="EMBL" id="MHTW01000021">
    <property type="protein sequence ID" value="OHA66909.1"/>
    <property type="molecule type" value="Genomic_DNA"/>
</dbReference>
<evidence type="ECO:0000256" key="1">
    <source>
        <dbReference type="SAM" id="Phobius"/>
    </source>
</evidence>
<evidence type="ECO:0000313" key="3">
    <source>
        <dbReference type="Proteomes" id="UP000176901"/>
    </source>
</evidence>
<dbReference type="PANTHER" id="PTHR40278:SF1">
    <property type="entry name" value="DNA UTILIZATION PROTEIN HOFN"/>
    <property type="match status" value="1"/>
</dbReference>
<keyword evidence="1" id="KW-0812">Transmembrane</keyword>
<name>A0A1G2R3D8_9BACT</name>
<keyword evidence="1" id="KW-1133">Transmembrane helix</keyword>
<dbReference type="InterPro" id="IPR007813">
    <property type="entry name" value="PilN"/>
</dbReference>
<feature type="transmembrane region" description="Helical" evidence="1">
    <location>
        <begin position="21"/>
        <end position="47"/>
    </location>
</feature>
<sequence>MINLLPERYKKELREERRFRLLTVLFSVFTIALLCFALMLGAIRVYMAGSLSLQESKIGVLEVRFSQGSPALEEIEALNEKVSQVQRFLKSFRPVSNILGALESILPPGAYFTSFDYDPETTVIVGGKGGTVQQVKPRISVSGFAKDREILFTFRENLQKQPLFSGLSFPPSNWVQPEDIHFSLQTGINQ</sequence>
<dbReference type="Pfam" id="PF05137">
    <property type="entry name" value="PilN"/>
    <property type="match status" value="1"/>
</dbReference>